<sequence>MKNVPCHVVEIFHTTSVDVLAVIVPGRQISRATKLVLHVPRRVSSETNERSCARRCLVDGGSKGTMASGANHIRTHILRSEMIKRVQVPLSLRPGSFCARVPKGHREEQRPENYLFVDHVYTVNGSAIDRVESKNDFGVLFSPDLSFRLHIEAPCQSFTCLWLVKSKEYLDSNKKGLAYAEMVKKYKEIDLSAGRNTVVKTMNALRTVYKKELSKN</sequence>
<gene>
    <name evidence="2" type="ORF">CINCED_3A014039</name>
</gene>
<keyword evidence="3" id="KW-1185">Reference proteome</keyword>
<feature type="domain" description="MADF" evidence="1">
    <location>
        <begin position="156"/>
        <end position="215"/>
    </location>
</feature>
<reference evidence="2 3" key="1">
    <citation type="submission" date="2019-08" db="EMBL/GenBank/DDBJ databases">
        <authorList>
            <person name="Alioto T."/>
            <person name="Alioto T."/>
            <person name="Gomez Garrido J."/>
        </authorList>
    </citation>
    <scope>NUCLEOTIDE SEQUENCE [LARGE SCALE GENOMIC DNA]</scope>
</reference>
<dbReference type="Pfam" id="PF10545">
    <property type="entry name" value="MADF_DNA_bdg"/>
    <property type="match status" value="1"/>
</dbReference>
<name>A0A5E4MQZ9_9HEMI</name>
<evidence type="ECO:0000313" key="3">
    <source>
        <dbReference type="Proteomes" id="UP000325440"/>
    </source>
</evidence>
<evidence type="ECO:0000313" key="2">
    <source>
        <dbReference type="EMBL" id="VVC33879.1"/>
    </source>
</evidence>
<accession>A0A5E4MQZ9</accession>
<protein>
    <submittedName>
        <fullName evidence="2">MADF domain</fullName>
    </submittedName>
</protein>
<proteinExistence type="predicted"/>
<dbReference type="AlphaFoldDB" id="A0A5E4MQZ9"/>
<organism evidence="2 3">
    <name type="scientific">Cinara cedri</name>
    <dbReference type="NCBI Taxonomy" id="506608"/>
    <lineage>
        <taxon>Eukaryota</taxon>
        <taxon>Metazoa</taxon>
        <taxon>Ecdysozoa</taxon>
        <taxon>Arthropoda</taxon>
        <taxon>Hexapoda</taxon>
        <taxon>Insecta</taxon>
        <taxon>Pterygota</taxon>
        <taxon>Neoptera</taxon>
        <taxon>Paraneoptera</taxon>
        <taxon>Hemiptera</taxon>
        <taxon>Sternorrhyncha</taxon>
        <taxon>Aphidomorpha</taxon>
        <taxon>Aphidoidea</taxon>
        <taxon>Aphididae</taxon>
        <taxon>Lachninae</taxon>
        <taxon>Cinara</taxon>
    </lineage>
</organism>
<dbReference type="Proteomes" id="UP000325440">
    <property type="component" value="Unassembled WGS sequence"/>
</dbReference>
<dbReference type="OrthoDB" id="6152242at2759"/>
<dbReference type="EMBL" id="CABPRJ010000978">
    <property type="protein sequence ID" value="VVC33879.1"/>
    <property type="molecule type" value="Genomic_DNA"/>
</dbReference>
<evidence type="ECO:0000259" key="1">
    <source>
        <dbReference type="Pfam" id="PF10545"/>
    </source>
</evidence>
<dbReference type="InterPro" id="IPR006578">
    <property type="entry name" value="MADF-dom"/>
</dbReference>
<dbReference type="PANTHER" id="PTHR21505">
    <property type="entry name" value="MADF DOMAIN-CONTAINING PROTEIN-RELATED"/>
    <property type="match status" value="1"/>
</dbReference>
<dbReference type="PANTHER" id="PTHR21505:SF8">
    <property type="entry name" value="DPT-YFP REPRESSOR BY OVEREXPRESSION, ISOFORM D-RELATED"/>
    <property type="match status" value="1"/>
</dbReference>